<feature type="transmembrane region" description="Helical" evidence="1">
    <location>
        <begin position="186"/>
        <end position="205"/>
    </location>
</feature>
<gene>
    <name evidence="3" type="ORF">FHR98_001665</name>
</gene>
<comment type="caution">
    <text evidence="3">The sequence shown here is derived from an EMBL/GenBank/DDBJ whole genome shotgun (WGS) entry which is preliminary data.</text>
</comment>
<protein>
    <submittedName>
        <fullName evidence="3">Omega-6 fatty acid desaturase (Delta-12 desaturase)</fullName>
        <ecNumber evidence="3">1.14.19.-</ecNumber>
    </submittedName>
</protein>
<organism evidence="3 4">
    <name type="scientific">Limibacillus halophilus</name>
    <dbReference type="NCBI Taxonomy" id="1579333"/>
    <lineage>
        <taxon>Bacteria</taxon>
        <taxon>Pseudomonadati</taxon>
        <taxon>Pseudomonadota</taxon>
        <taxon>Alphaproteobacteria</taxon>
        <taxon>Rhodospirillales</taxon>
        <taxon>Rhodovibrionaceae</taxon>
        <taxon>Limibacillus</taxon>
    </lineage>
</organism>
<dbReference type="GO" id="GO:0016020">
    <property type="term" value="C:membrane"/>
    <property type="evidence" value="ECO:0007669"/>
    <property type="project" value="TreeGrafter"/>
</dbReference>
<evidence type="ECO:0000259" key="2">
    <source>
        <dbReference type="Pfam" id="PF00487"/>
    </source>
</evidence>
<dbReference type="Proteomes" id="UP000581135">
    <property type="component" value="Unassembled WGS sequence"/>
</dbReference>
<feature type="transmembrane region" description="Helical" evidence="1">
    <location>
        <begin position="155"/>
        <end position="174"/>
    </location>
</feature>
<sequence length="336" mass="38399">MKIEPGADLRALTAPYGTPKVVRSISQIASSFGGFFIVCVAMYLAYGWFFWLVPALAVVAAGFLVRIFIIQHDCGHGSFFKSRRANSFVGVCCSLVTLAPYASWRRQHAGHHGIWNDLDRRQSGADIYSSCITVAEYEALNRHQRWLYRLGRHPIVSNILLPPFVFILLYRVPFDTAKSWRRERRGVFITDIALVAVVLVLGLLIGFERVAAVQLPIMVIASIIGVWLFSVQHRFEQSYWVRHDEWNFNQAALLGSSHLKLPRPLQWFTGNIGFHHVHHLNPHIPNYRLQECHDANPVMSEAPVLTFWSGLRQGRFALWDEHLRRMVPFRRTSGAA</sequence>
<dbReference type="CDD" id="cd03507">
    <property type="entry name" value="Delta12-FADS-like"/>
    <property type="match status" value="1"/>
</dbReference>
<dbReference type="AlphaFoldDB" id="A0A839SST4"/>
<keyword evidence="1" id="KW-0472">Membrane</keyword>
<dbReference type="PANTHER" id="PTHR19353">
    <property type="entry name" value="FATTY ACID DESATURASE 2"/>
    <property type="match status" value="1"/>
</dbReference>
<dbReference type="EMBL" id="JACHXA010000004">
    <property type="protein sequence ID" value="MBB3065378.1"/>
    <property type="molecule type" value="Genomic_DNA"/>
</dbReference>
<dbReference type="InterPro" id="IPR005804">
    <property type="entry name" value="FA_desaturase_dom"/>
</dbReference>
<evidence type="ECO:0000256" key="1">
    <source>
        <dbReference type="SAM" id="Phobius"/>
    </source>
</evidence>
<feature type="transmembrane region" description="Helical" evidence="1">
    <location>
        <begin position="211"/>
        <end position="229"/>
    </location>
</feature>
<dbReference type="GO" id="GO:0006629">
    <property type="term" value="P:lipid metabolic process"/>
    <property type="evidence" value="ECO:0007669"/>
    <property type="project" value="InterPro"/>
</dbReference>
<keyword evidence="1" id="KW-1133">Transmembrane helix</keyword>
<evidence type="ECO:0000313" key="4">
    <source>
        <dbReference type="Proteomes" id="UP000581135"/>
    </source>
</evidence>
<name>A0A839SST4_9PROT</name>
<dbReference type="PANTHER" id="PTHR19353:SF73">
    <property type="entry name" value="FATTY ACID DESATURASE"/>
    <property type="match status" value="1"/>
</dbReference>
<keyword evidence="4" id="KW-1185">Reference proteome</keyword>
<dbReference type="RefSeq" id="WP_221205804.1">
    <property type="nucleotide sequence ID" value="NZ_JACHXA010000004.1"/>
</dbReference>
<keyword evidence="1" id="KW-0812">Transmembrane</keyword>
<proteinExistence type="predicted"/>
<dbReference type="InterPro" id="IPR012171">
    <property type="entry name" value="Fatty_acid_desaturase"/>
</dbReference>
<dbReference type="Pfam" id="PF00487">
    <property type="entry name" value="FA_desaturase"/>
    <property type="match status" value="1"/>
</dbReference>
<evidence type="ECO:0000313" key="3">
    <source>
        <dbReference type="EMBL" id="MBB3065378.1"/>
    </source>
</evidence>
<accession>A0A839SST4</accession>
<feature type="transmembrane region" description="Helical" evidence="1">
    <location>
        <begin position="21"/>
        <end position="43"/>
    </location>
</feature>
<feature type="transmembrane region" description="Helical" evidence="1">
    <location>
        <begin position="85"/>
        <end position="104"/>
    </location>
</feature>
<dbReference type="EC" id="1.14.19.-" evidence="3"/>
<reference evidence="3 4" key="1">
    <citation type="submission" date="2020-08" db="EMBL/GenBank/DDBJ databases">
        <title>Genomic Encyclopedia of Type Strains, Phase III (KMG-III): the genomes of soil and plant-associated and newly described type strains.</title>
        <authorList>
            <person name="Whitman W."/>
        </authorList>
    </citation>
    <scope>NUCLEOTIDE SEQUENCE [LARGE SCALE GENOMIC DNA]</scope>
    <source>
        <strain evidence="3 4">CECT 8803</strain>
    </source>
</reference>
<keyword evidence="3" id="KW-0560">Oxidoreductase</keyword>
<feature type="domain" description="Fatty acid desaturase" evidence="2">
    <location>
        <begin position="50"/>
        <end position="297"/>
    </location>
</feature>
<dbReference type="GO" id="GO:0016717">
    <property type="term" value="F:oxidoreductase activity, acting on paired donors, with oxidation of a pair of donors resulting in the reduction of molecular oxygen to two molecules of water"/>
    <property type="evidence" value="ECO:0007669"/>
    <property type="project" value="TreeGrafter"/>
</dbReference>
<feature type="transmembrane region" description="Helical" evidence="1">
    <location>
        <begin position="49"/>
        <end position="69"/>
    </location>
</feature>